<dbReference type="InterPro" id="IPR011049">
    <property type="entry name" value="Serralysin-like_metalloprot_C"/>
</dbReference>
<feature type="compositionally biased region" description="Polar residues" evidence="1">
    <location>
        <begin position="155"/>
        <end position="166"/>
    </location>
</feature>
<protein>
    <submittedName>
        <fullName evidence="2">Uncharacterized protein</fullName>
    </submittedName>
</protein>
<organism evidence="2 3">
    <name type="scientific">Solirubrum puertoriconensis</name>
    <dbReference type="NCBI Taxonomy" id="1751427"/>
    <lineage>
        <taxon>Bacteria</taxon>
        <taxon>Pseudomonadati</taxon>
        <taxon>Bacteroidota</taxon>
        <taxon>Cytophagia</taxon>
        <taxon>Cytophagales</taxon>
    </lineage>
</organism>
<comment type="caution">
    <text evidence="2">The sequence shown here is derived from an EMBL/GenBank/DDBJ whole genome shotgun (WGS) entry which is preliminary data.</text>
</comment>
<dbReference type="AlphaFoldDB" id="A0A9X0HK17"/>
<sequence length="637" mass="66238">MLVAVVEDGKIYRLNIPEFPGLDNADRYIALTDNGRWEEFETGGGGSGNPFVFQVNAIDDPLHYHIVQLSIEQVRFLVENLDATVTTLSELRDGHQHEITFDYDHATADFIVTSIVRVGDNVGGGDQNGTHEVKLIGKGAGSSLTADQEAALAGTSGTPSGTNKFVTDSDPRVDVPVRRATGTNSFVLGDTSNSVSGDRSGIVSGNNNLIGGGSQPNNSAIVAGDNNKVRSYATAIIAGGTNEAPEGSHFSAIVAGTNNKVFGQRAAVIGGDRIVGYGLRSVAIGGFNYTTPNLSDMVFLPQAYLMQNGGGISMVSTNGTRKVVALNDAGKLTVDGVEVGGNATVTEINLDGELEDGTPIHGQVALVNGALQLSYSHEDGSGSNLRIEHDQVTVNGQPLGSGGVTTSVIDGLGVVAVGVFYSALLGAGAFNQVPVVTSSVDMKPAGTTGGWNLTTGKYVVPVSGTYQMTMKARLGDGHGSPGNSYGIGAGVQNIDDSAFFWTAIPTVNGANRKGVLNQRTMYLTAGQEVQVYLLLDGFQAEVNGELVVTLVRPDTPLNEEKNLEFVFASGYADDFTATIGTRQAGTYYTVTLSNGTAVYQKNGVAANLPITLAAGDTLKVTVTRTDSALGSVVTLKG</sequence>
<dbReference type="EMBL" id="LNAL01000007">
    <property type="protein sequence ID" value="KUG07411.1"/>
    <property type="molecule type" value="Genomic_DNA"/>
</dbReference>
<accession>A0A9X0HK17</accession>
<proteinExistence type="predicted"/>
<evidence type="ECO:0000313" key="3">
    <source>
        <dbReference type="Proteomes" id="UP000054223"/>
    </source>
</evidence>
<name>A0A9X0HK17_SOLP1</name>
<dbReference type="Gene3D" id="2.150.10.10">
    <property type="entry name" value="Serralysin-like metalloprotease, C-terminal"/>
    <property type="match status" value="1"/>
</dbReference>
<gene>
    <name evidence="2" type="ORF">ASU33_13745</name>
</gene>
<reference evidence="2 3" key="1">
    <citation type="submission" date="2015-11" db="EMBL/GenBank/DDBJ databases">
        <title>Solirubrum puertoriconensis gen. nov. an environmental bacteria isolated in Puerto Rico.</title>
        <authorList>
            <person name="Cuebas-Irizarry M.F."/>
            <person name="Montalvo-Rodriguez R."/>
        </authorList>
    </citation>
    <scope>NUCLEOTIDE SEQUENCE [LARGE SCALE GENOMIC DNA]</scope>
    <source>
        <strain evidence="2 3">MC1A</strain>
    </source>
</reference>
<evidence type="ECO:0000313" key="2">
    <source>
        <dbReference type="EMBL" id="KUG07411.1"/>
    </source>
</evidence>
<evidence type="ECO:0000256" key="1">
    <source>
        <dbReference type="SAM" id="MobiDB-lite"/>
    </source>
</evidence>
<keyword evidence="3" id="KW-1185">Reference proteome</keyword>
<dbReference type="Proteomes" id="UP000054223">
    <property type="component" value="Unassembled WGS sequence"/>
</dbReference>
<feature type="region of interest" description="Disordered" evidence="1">
    <location>
        <begin position="150"/>
        <end position="170"/>
    </location>
</feature>